<dbReference type="Gene3D" id="3.30.420.10">
    <property type="entry name" value="Ribonuclease H-like superfamily/Ribonuclease H"/>
    <property type="match status" value="1"/>
</dbReference>
<dbReference type="InterPro" id="IPR012337">
    <property type="entry name" value="RNaseH-like_sf"/>
</dbReference>
<dbReference type="InterPro" id="IPR040676">
    <property type="entry name" value="DUF5641"/>
</dbReference>
<dbReference type="PROSITE" id="PS50994">
    <property type="entry name" value="INTEGRASE"/>
    <property type="match status" value="1"/>
</dbReference>
<evidence type="ECO:0000259" key="1">
    <source>
        <dbReference type="PROSITE" id="PS50994"/>
    </source>
</evidence>
<gene>
    <name evidence="3" type="primary">LOC102800897</name>
</gene>
<evidence type="ECO:0000313" key="2">
    <source>
        <dbReference type="Proteomes" id="UP000694865"/>
    </source>
</evidence>
<dbReference type="InterPro" id="IPR036397">
    <property type="entry name" value="RNaseH_sf"/>
</dbReference>
<dbReference type="SUPFAM" id="SSF53098">
    <property type="entry name" value="Ribonuclease H-like"/>
    <property type="match status" value="1"/>
</dbReference>
<proteinExistence type="predicted"/>
<dbReference type="PANTHER" id="PTHR47331">
    <property type="entry name" value="PHD-TYPE DOMAIN-CONTAINING PROTEIN"/>
    <property type="match status" value="1"/>
</dbReference>
<protein>
    <submittedName>
        <fullName evidence="3">Uncharacterized protein LOC102800897</fullName>
    </submittedName>
</protein>
<feature type="domain" description="Integrase catalytic" evidence="1">
    <location>
        <begin position="153"/>
        <end position="343"/>
    </location>
</feature>
<accession>A0ABM0MSS5</accession>
<dbReference type="PANTHER" id="PTHR47331:SF5">
    <property type="entry name" value="RIBONUCLEASE H"/>
    <property type="match status" value="1"/>
</dbReference>
<name>A0ABM0MSS5_SACKO</name>
<organism evidence="2 3">
    <name type="scientific">Saccoglossus kowalevskii</name>
    <name type="common">Acorn worm</name>
    <dbReference type="NCBI Taxonomy" id="10224"/>
    <lineage>
        <taxon>Eukaryota</taxon>
        <taxon>Metazoa</taxon>
        <taxon>Hemichordata</taxon>
        <taxon>Enteropneusta</taxon>
        <taxon>Harrimaniidae</taxon>
        <taxon>Saccoglossus</taxon>
    </lineage>
</organism>
<reference evidence="3" key="1">
    <citation type="submission" date="2025-08" db="UniProtKB">
        <authorList>
            <consortium name="RefSeq"/>
        </authorList>
    </citation>
    <scope>IDENTIFICATION</scope>
    <source>
        <tissue evidence="3">Testes</tissue>
    </source>
</reference>
<dbReference type="GeneID" id="102800897"/>
<evidence type="ECO:0000313" key="3">
    <source>
        <dbReference type="RefSeq" id="XP_006823066.1"/>
    </source>
</evidence>
<dbReference type="Pfam" id="PF18701">
    <property type="entry name" value="DUF5641"/>
    <property type="match status" value="1"/>
</dbReference>
<keyword evidence="2" id="KW-1185">Reference proteome</keyword>
<dbReference type="RefSeq" id="XP_006823066.1">
    <property type="nucleotide sequence ID" value="XM_006823003.1"/>
</dbReference>
<sequence>MSDPCSSQERQEAERFIIKSIQNQAFAEEIRAIKRSARVNGSSSIYKLDPFLDDAGVLRVGGRLKRARVPDIVKHPVILPRDSHVTRLIITHFHSKVQHQGRGMTLNEMRTNRYWVIGGTKVVASHIHKCVKCCCLRRPAEEQKMADLPEDRVEPSPPFADCGMGCFGLFIVKDGRKQHKKYGLLFTCMCYRAVHIEMLRDMSTDCFINSLRCFIAIRGSVLQFRSDQGSNFVGARNEFQEALRELDTERIQVFLAEHQCEFVMNPPYASHTGGVWERQVRTIRSVLSSLLLQSSGRLDSASLRTFLYEVMAIVNSRPLTVEMLNDPTSPEPLTPNHVLTMKTSLALPPPGKFVKEDLYRVQYLAEQFWGRWKNEYLNTLTKRQKWNTQRRNIKVGDIVLLKDEQLH</sequence>
<dbReference type="Proteomes" id="UP000694865">
    <property type="component" value="Unplaced"/>
</dbReference>
<dbReference type="InterPro" id="IPR001584">
    <property type="entry name" value="Integrase_cat-core"/>
</dbReference>